<protein>
    <submittedName>
        <fullName evidence="3">Amino acid ABC transporter substrate-binding protein</fullName>
    </submittedName>
</protein>
<proteinExistence type="predicted"/>
<dbReference type="SUPFAM" id="SSF53850">
    <property type="entry name" value="Periplasmic binding protein-like II"/>
    <property type="match status" value="1"/>
</dbReference>
<dbReference type="STRING" id="1428644.BIV57_02880"/>
<comment type="caution">
    <text evidence="3">The sequence shown here is derived from an EMBL/GenBank/DDBJ whole genome shotgun (WGS) entry which is preliminary data.</text>
</comment>
<dbReference type="InterPro" id="IPR007210">
    <property type="entry name" value="ABC_Gly_betaine_transp_sub-bd"/>
</dbReference>
<dbReference type="GO" id="GO:0022857">
    <property type="term" value="F:transmembrane transporter activity"/>
    <property type="evidence" value="ECO:0007669"/>
    <property type="project" value="InterPro"/>
</dbReference>
<evidence type="ECO:0000259" key="2">
    <source>
        <dbReference type="Pfam" id="PF04069"/>
    </source>
</evidence>
<dbReference type="Gene3D" id="3.40.190.120">
    <property type="entry name" value="Osmoprotection protein (prox), domain 2"/>
    <property type="match status" value="1"/>
</dbReference>
<evidence type="ECO:0000313" key="4">
    <source>
        <dbReference type="Proteomes" id="UP000243342"/>
    </source>
</evidence>
<gene>
    <name evidence="3" type="ORF">BIV57_02880</name>
</gene>
<keyword evidence="4" id="KW-1185">Reference proteome</keyword>
<dbReference type="RefSeq" id="WP_071655034.1">
    <property type="nucleotide sequence ID" value="NZ_MLCF01000009.1"/>
</dbReference>
<organism evidence="3 4">
    <name type="scientific">Mangrovactinospora gilvigrisea</name>
    <dbReference type="NCBI Taxonomy" id="1428644"/>
    <lineage>
        <taxon>Bacteria</taxon>
        <taxon>Bacillati</taxon>
        <taxon>Actinomycetota</taxon>
        <taxon>Actinomycetes</taxon>
        <taxon>Kitasatosporales</taxon>
        <taxon>Streptomycetaceae</taxon>
        <taxon>Mangrovactinospora</taxon>
    </lineage>
</organism>
<dbReference type="EMBL" id="MLCF01000009">
    <property type="protein sequence ID" value="OIV38927.1"/>
    <property type="molecule type" value="Genomic_DNA"/>
</dbReference>
<feature type="domain" description="ABC-type glycine betaine transport system substrate-binding" evidence="2">
    <location>
        <begin position="54"/>
        <end position="326"/>
    </location>
</feature>
<dbReference type="OrthoDB" id="9781705at2"/>
<dbReference type="Proteomes" id="UP000243342">
    <property type="component" value="Unassembled WGS sequence"/>
</dbReference>
<evidence type="ECO:0000313" key="3">
    <source>
        <dbReference type="EMBL" id="OIV38927.1"/>
    </source>
</evidence>
<name>A0A1J7BJR7_9ACTN</name>
<feature type="signal peptide" evidence="1">
    <location>
        <begin position="1"/>
        <end position="27"/>
    </location>
</feature>
<sequence>MKRTLPIRSRSVLAAATAVLLAGGLAACGSGNSLEKSGGSGSGSSKAGSKSKGTLVVGSAGFTESKVLANMYALVLQKAGYTTSVQTVSDREIYEPALEKGDLAVVPEYAATMAEFLNTKINGPKATEQHPVASPDINSTEANLKKLAAQKGLTALAPGKAVDQNAFAVSQTFAAKYHLKTLSDLGRAGVPVTIAAGEECKTRPFCAPGLEKKYGIKVKGIDPKGVGTVPSKQAVQRGTDQLVLTVSTDATLPDFKLTLLQDDKKLQNADNVVPVLNTKKANKPDIAAALEKLTSVLTTQDLATLNRDVDAQRQKPADVAKTYLTQKGLL</sequence>
<dbReference type="PROSITE" id="PS51257">
    <property type="entry name" value="PROKAR_LIPOPROTEIN"/>
    <property type="match status" value="1"/>
</dbReference>
<dbReference type="Pfam" id="PF04069">
    <property type="entry name" value="OpuAC"/>
    <property type="match status" value="1"/>
</dbReference>
<accession>A0A1J7BJR7</accession>
<keyword evidence="1" id="KW-0732">Signal</keyword>
<feature type="chain" id="PRO_5009643369" evidence="1">
    <location>
        <begin position="28"/>
        <end position="330"/>
    </location>
</feature>
<dbReference type="GO" id="GO:0043190">
    <property type="term" value="C:ATP-binding cassette (ABC) transporter complex"/>
    <property type="evidence" value="ECO:0007669"/>
    <property type="project" value="InterPro"/>
</dbReference>
<reference evidence="3 4" key="1">
    <citation type="submission" date="2016-10" db="EMBL/GenBank/DDBJ databases">
        <title>Genome sequence of Streptomyces gilvigriseus MUSC 26.</title>
        <authorList>
            <person name="Lee L.-H."/>
            <person name="Ser H.-L."/>
        </authorList>
    </citation>
    <scope>NUCLEOTIDE SEQUENCE [LARGE SCALE GENOMIC DNA]</scope>
    <source>
        <strain evidence="3 4">MUSC 26</strain>
    </source>
</reference>
<dbReference type="CDD" id="cd13606">
    <property type="entry name" value="PBP2_ProX_like"/>
    <property type="match status" value="1"/>
</dbReference>
<dbReference type="Gene3D" id="3.40.190.10">
    <property type="entry name" value="Periplasmic binding protein-like II"/>
    <property type="match status" value="1"/>
</dbReference>
<dbReference type="AlphaFoldDB" id="A0A1J7BJR7"/>
<evidence type="ECO:0000256" key="1">
    <source>
        <dbReference type="SAM" id="SignalP"/>
    </source>
</evidence>